<feature type="region of interest" description="Disordered" evidence="1">
    <location>
        <begin position="675"/>
        <end position="725"/>
    </location>
</feature>
<dbReference type="EMBL" id="QUSY01000248">
    <property type="protein sequence ID" value="RHY31050.1"/>
    <property type="molecule type" value="Genomic_DNA"/>
</dbReference>
<protein>
    <submittedName>
        <fullName evidence="2">Uncharacterized protein</fullName>
    </submittedName>
</protein>
<proteinExistence type="predicted"/>
<feature type="region of interest" description="Disordered" evidence="1">
    <location>
        <begin position="1"/>
        <end position="21"/>
    </location>
</feature>
<sequence>MDVSSSDKEFDDSVDDATPSSVASAERTMDLNLFSISVLDLATACTAGGMDALYLFLQSLRISPMDMHVKAVDSSKDITESTPTWIVRNAVAGALVYKAAEIDITSIQFETLEYFVLPASAMPPSPTDPNKPKPSGRHPSYQMTCVLQEATAVEFESTFYGSVAAKRVRVFGLQHPSTTPLIVTLTTEPTKTATTAGRDSGRSGNATVSGAFYLVKQDVPSLASYKLQQYQVLSDSTTAAKTQIICEPASPGYYYAILFSIHEMQFAMEYNHTTLSDAVPSPCDPARENGVSAIDDVPTHPRNNLPCFFPGEKLAIQTPHSKASLRAKVPSTQFRSNSTLKVGGARQKAIKHGGGATLQREVELLHEYFEHMAKTQPTFEGLRRLDEAYAIRFSEADQLTDSFDTVYDDDSEFKSSSAKARSAKFGVTDNRPSKDGVFAAEEYSYAATYLEQHQHDNAPKEQAATDALEHNLYMALAESKPISQGKPLVFDLPPDHPPDDFQDDMLKLREILVESGGLGEYRRPGKRELSTVPVILPKKYVEAKLPWQAMWQAPPDPSVPDPLLPTSPKKHRNSSPPKVYPASKSHQHKEDEYLPPCSSGKVVAASKPSADISILTNILTRRPNNHVVSSSALDCDGSTNSLSVVSPRPSTAAPVLQSQPLPQSAVLELPITSKPSSVDVTAPQSQPTAVRPSTKQRITSSFRRRQHQPSKQLSLPWSRLQKGDAPRHDHTFLPVATAPSVQSDIVLIQQVPYNVIRHHNQIVALTDATAAHVSTLHPNRPGKTKRSRGTKQHRSDDAKQNLDKLELAKVLGNERMALMWSQVSDEFAWIDDSTSERT</sequence>
<feature type="compositionally biased region" description="Basic residues" evidence="1">
    <location>
        <begin position="780"/>
        <end position="792"/>
    </location>
</feature>
<dbReference type="AlphaFoldDB" id="A0A418AZF5"/>
<feature type="region of interest" description="Disordered" evidence="1">
    <location>
        <begin position="775"/>
        <end position="801"/>
    </location>
</feature>
<evidence type="ECO:0000313" key="2">
    <source>
        <dbReference type="EMBL" id="RHY31050.1"/>
    </source>
</evidence>
<reference evidence="2 3" key="1">
    <citation type="submission" date="2018-08" db="EMBL/GenBank/DDBJ databases">
        <title>Aphanomyces genome sequencing and annotation.</title>
        <authorList>
            <person name="Minardi D."/>
            <person name="Oidtmann B."/>
            <person name="Van Der Giezen M."/>
            <person name="Studholme D.J."/>
        </authorList>
    </citation>
    <scope>NUCLEOTIDE SEQUENCE [LARGE SCALE GENOMIC DNA]</scope>
    <source>
        <strain evidence="2 3">NJM0002</strain>
    </source>
</reference>
<dbReference type="Proteomes" id="UP000285060">
    <property type="component" value="Unassembled WGS sequence"/>
</dbReference>
<gene>
    <name evidence="2" type="ORF">DYB32_003813</name>
</gene>
<dbReference type="VEuPathDB" id="FungiDB:H310_06710"/>
<feature type="compositionally biased region" description="Pro residues" evidence="1">
    <location>
        <begin position="556"/>
        <end position="565"/>
    </location>
</feature>
<evidence type="ECO:0000313" key="3">
    <source>
        <dbReference type="Proteomes" id="UP000285060"/>
    </source>
</evidence>
<feature type="region of interest" description="Disordered" evidence="1">
    <location>
        <begin position="629"/>
        <end position="657"/>
    </location>
</feature>
<comment type="caution">
    <text evidence="2">The sequence shown here is derived from an EMBL/GenBank/DDBJ whole genome shotgun (WGS) entry which is preliminary data.</text>
</comment>
<feature type="compositionally biased region" description="Polar residues" evidence="1">
    <location>
        <begin position="629"/>
        <end position="644"/>
    </location>
</feature>
<name>A0A418AZF5_9STRA</name>
<organism evidence="2 3">
    <name type="scientific">Aphanomyces invadans</name>
    <dbReference type="NCBI Taxonomy" id="157072"/>
    <lineage>
        <taxon>Eukaryota</taxon>
        <taxon>Sar</taxon>
        <taxon>Stramenopiles</taxon>
        <taxon>Oomycota</taxon>
        <taxon>Saprolegniomycetes</taxon>
        <taxon>Saprolegniales</taxon>
        <taxon>Verrucalvaceae</taxon>
        <taxon>Aphanomyces</taxon>
    </lineage>
</organism>
<accession>A0A418AZF5</accession>
<feature type="region of interest" description="Disordered" evidence="1">
    <location>
        <begin position="556"/>
        <end position="601"/>
    </location>
</feature>
<feature type="compositionally biased region" description="Polar residues" evidence="1">
    <location>
        <begin position="675"/>
        <end position="701"/>
    </location>
</feature>
<keyword evidence="3" id="KW-1185">Reference proteome</keyword>
<evidence type="ECO:0000256" key="1">
    <source>
        <dbReference type="SAM" id="MobiDB-lite"/>
    </source>
</evidence>